<sequence length="254" mass="27762">MTAARRLAVWLPAALAAAALLGAAAPAWAVNVPTVQLGVEGTDDPGRVATALEIVFLLTVLSVAPAILLMTTSFTRLAVVFGFLRQAIGTQQMPPNQVLIGLALFLTFFIMQPTWSEVNRQAVQPYLNEEIGFTTALERAQGPLRAFMFRQTRQKDIALFVETAKVAPPRTPDDVPTMVLIPAFMVSELKTAFQIGFLLYIPFLIIDMVVASVLLSMGMMMLPPILISLPFKLLLFVLVDGWNLIVGSLVRSFF</sequence>
<feature type="transmembrane region" description="Helical" evidence="12">
    <location>
        <begin position="233"/>
        <end position="253"/>
    </location>
</feature>
<keyword evidence="13" id="KW-0732">Signal</keyword>
<evidence type="ECO:0000256" key="4">
    <source>
        <dbReference type="ARBA" id="ARBA00022475"/>
    </source>
</evidence>
<accession>A0A6N9TN37</accession>
<keyword evidence="3 12" id="KW-0813">Transport</keyword>
<comment type="similarity">
    <text evidence="1 12">Belongs to the FliP/MopC/SpaP family.</text>
</comment>
<feature type="transmembrane region" description="Helical" evidence="12">
    <location>
        <begin position="53"/>
        <end position="84"/>
    </location>
</feature>
<keyword evidence="8 12" id="KW-1133">Transmembrane helix</keyword>
<dbReference type="GO" id="GO:0044781">
    <property type="term" value="P:bacterial-type flagellum organization"/>
    <property type="evidence" value="ECO:0007669"/>
    <property type="project" value="UniProtKB-UniRule"/>
</dbReference>
<evidence type="ECO:0000313" key="15">
    <source>
        <dbReference type="Proteomes" id="UP000469346"/>
    </source>
</evidence>
<dbReference type="RefSeq" id="WP_163298845.1">
    <property type="nucleotide sequence ID" value="NZ_JAAGRR010000078.1"/>
</dbReference>
<dbReference type="InterPro" id="IPR005837">
    <property type="entry name" value="FliP"/>
</dbReference>
<reference evidence="14 15" key="1">
    <citation type="submission" date="2020-02" db="EMBL/GenBank/DDBJ databases">
        <title>Comparative genomics of sulfur disproportionating microorganisms.</title>
        <authorList>
            <person name="Ward L.M."/>
            <person name="Bertran E."/>
            <person name="Johnston D.T."/>
        </authorList>
    </citation>
    <scope>NUCLEOTIDE SEQUENCE [LARGE SCALE GENOMIC DNA]</scope>
    <source>
        <strain evidence="14 15">DSM 100025</strain>
    </source>
</reference>
<gene>
    <name evidence="12 14" type="primary">fliP</name>
    <name evidence="14" type="ORF">G3N55_07645</name>
</gene>
<keyword evidence="15" id="KW-1185">Reference proteome</keyword>
<organism evidence="14 15">
    <name type="scientific">Dissulfurirhabdus thermomarina</name>
    <dbReference type="NCBI Taxonomy" id="1765737"/>
    <lineage>
        <taxon>Bacteria</taxon>
        <taxon>Deltaproteobacteria</taxon>
        <taxon>Dissulfurirhabdaceae</taxon>
        <taxon>Dissulfurirhabdus</taxon>
    </lineage>
</organism>
<comment type="caution">
    <text evidence="14">The sequence shown here is derived from an EMBL/GenBank/DDBJ whole genome shotgun (WGS) entry which is preliminary data.</text>
</comment>
<feature type="signal peptide" evidence="13">
    <location>
        <begin position="1"/>
        <end position="29"/>
    </location>
</feature>
<dbReference type="InterPro" id="IPR006311">
    <property type="entry name" value="TAT_signal"/>
</dbReference>
<evidence type="ECO:0000256" key="11">
    <source>
        <dbReference type="ARBA" id="ARBA00023225"/>
    </source>
</evidence>
<evidence type="ECO:0000256" key="13">
    <source>
        <dbReference type="SAM" id="SignalP"/>
    </source>
</evidence>
<dbReference type="EMBL" id="JAAGRR010000078">
    <property type="protein sequence ID" value="NDY42712.1"/>
    <property type="molecule type" value="Genomic_DNA"/>
</dbReference>
<evidence type="ECO:0000256" key="2">
    <source>
        <dbReference type="ARBA" id="ARBA00021714"/>
    </source>
</evidence>
<dbReference type="AlphaFoldDB" id="A0A6N9TN37"/>
<dbReference type="PRINTS" id="PR00951">
    <property type="entry name" value="FLGBIOSNFLIP"/>
</dbReference>
<dbReference type="Pfam" id="PF00813">
    <property type="entry name" value="FliP"/>
    <property type="match status" value="1"/>
</dbReference>
<proteinExistence type="inferred from homology"/>
<evidence type="ECO:0000256" key="10">
    <source>
        <dbReference type="ARBA" id="ARBA00023143"/>
    </source>
</evidence>
<dbReference type="PROSITE" id="PS51318">
    <property type="entry name" value="TAT"/>
    <property type="match status" value="1"/>
</dbReference>
<dbReference type="Proteomes" id="UP000469346">
    <property type="component" value="Unassembled WGS sequence"/>
</dbReference>
<evidence type="ECO:0000256" key="1">
    <source>
        <dbReference type="ARBA" id="ARBA00006257"/>
    </source>
</evidence>
<evidence type="ECO:0000256" key="8">
    <source>
        <dbReference type="ARBA" id="ARBA00022989"/>
    </source>
</evidence>
<evidence type="ECO:0000313" key="14">
    <source>
        <dbReference type="EMBL" id="NDY42712.1"/>
    </source>
</evidence>
<dbReference type="PANTHER" id="PTHR30587:SF0">
    <property type="entry name" value="FLAGELLAR BIOSYNTHETIC PROTEIN FLIP"/>
    <property type="match status" value="1"/>
</dbReference>
<dbReference type="GO" id="GO:0009425">
    <property type="term" value="C:bacterial-type flagellum basal body"/>
    <property type="evidence" value="ECO:0007669"/>
    <property type="project" value="UniProtKB-SubCell"/>
</dbReference>
<evidence type="ECO:0000256" key="6">
    <source>
        <dbReference type="ARBA" id="ARBA00022795"/>
    </source>
</evidence>
<keyword evidence="7 12" id="KW-0653">Protein transport</keyword>
<dbReference type="PRINTS" id="PR01302">
    <property type="entry name" value="TYPE3IMPPROT"/>
</dbReference>
<protein>
    <recommendedName>
        <fullName evidence="2 12">Flagellar biosynthetic protein FliP</fullName>
    </recommendedName>
</protein>
<dbReference type="PANTHER" id="PTHR30587">
    <property type="entry name" value="FLAGELLAR BIOSYNTHETIC PROTEIN FLIP"/>
    <property type="match status" value="1"/>
</dbReference>
<evidence type="ECO:0000256" key="5">
    <source>
        <dbReference type="ARBA" id="ARBA00022692"/>
    </source>
</evidence>
<dbReference type="PROSITE" id="PS01061">
    <property type="entry name" value="FLIP_2"/>
    <property type="match status" value="1"/>
</dbReference>
<dbReference type="PROSITE" id="PS01060">
    <property type="entry name" value="FLIP_1"/>
    <property type="match status" value="1"/>
</dbReference>
<comment type="subcellular location">
    <subcellularLocation>
        <location evidence="12">Cell membrane</location>
        <topology evidence="12">Multi-pass membrane protein</topology>
    </subcellularLocation>
    <subcellularLocation>
        <location evidence="12">Bacterial flagellum basal body</location>
    </subcellularLocation>
</comment>
<dbReference type="NCBIfam" id="TIGR01103">
    <property type="entry name" value="fliP"/>
    <property type="match status" value="1"/>
</dbReference>
<comment type="function">
    <text evidence="12">Plays a role in the flagellum-specific transport system.</text>
</comment>
<keyword evidence="14" id="KW-0282">Flagellum</keyword>
<evidence type="ECO:0000256" key="3">
    <source>
        <dbReference type="ARBA" id="ARBA00022448"/>
    </source>
</evidence>
<dbReference type="GO" id="GO:0009306">
    <property type="term" value="P:protein secretion"/>
    <property type="evidence" value="ECO:0007669"/>
    <property type="project" value="UniProtKB-UniRule"/>
</dbReference>
<evidence type="ECO:0000256" key="9">
    <source>
        <dbReference type="ARBA" id="ARBA00023136"/>
    </source>
</evidence>
<comment type="caution">
    <text evidence="12">Lacks conserved residue(s) required for the propagation of feature annotation.</text>
</comment>
<name>A0A6N9TN37_DISTH</name>
<keyword evidence="6 12" id="KW-1005">Bacterial flagellum biogenesis</keyword>
<keyword evidence="9 12" id="KW-0472">Membrane</keyword>
<keyword evidence="14" id="KW-0966">Cell projection</keyword>
<feature type="transmembrane region" description="Helical" evidence="12">
    <location>
        <begin position="197"/>
        <end position="221"/>
    </location>
</feature>
<keyword evidence="14" id="KW-0969">Cilium</keyword>
<feature type="chain" id="PRO_5026672891" description="Flagellar biosynthetic protein FliP" evidence="13">
    <location>
        <begin position="30"/>
        <end position="254"/>
    </location>
</feature>
<dbReference type="NCBIfam" id="NF009438">
    <property type="entry name" value="PRK12797.1"/>
    <property type="match status" value="1"/>
</dbReference>
<keyword evidence="10" id="KW-0975">Bacterial flagellum</keyword>
<evidence type="ECO:0000256" key="12">
    <source>
        <dbReference type="RuleBase" id="RU362069"/>
    </source>
</evidence>
<evidence type="ECO:0000256" key="7">
    <source>
        <dbReference type="ARBA" id="ARBA00022927"/>
    </source>
</evidence>
<dbReference type="GO" id="GO:0005886">
    <property type="term" value="C:plasma membrane"/>
    <property type="evidence" value="ECO:0007669"/>
    <property type="project" value="UniProtKB-SubCell"/>
</dbReference>
<keyword evidence="11 12" id="KW-1006">Bacterial flagellum protein export</keyword>
<keyword evidence="4 12" id="KW-1003">Cell membrane</keyword>
<keyword evidence="5 12" id="KW-0812">Transmembrane</keyword>
<dbReference type="InterPro" id="IPR005838">
    <property type="entry name" value="T3SS_IM_P"/>
</dbReference>